<feature type="domain" description="PRC-barrel" evidence="2">
    <location>
        <begin position="6"/>
        <end position="69"/>
    </location>
</feature>
<reference evidence="3 4" key="1">
    <citation type="submission" date="2019-12" db="EMBL/GenBank/DDBJ databases">
        <title>Sequence classification of anaerobic respiratory reductive dehalogenases: First we see many, then we see few.</title>
        <authorList>
            <person name="Molenda O."/>
            <person name="Puentes Jacome L.A."/>
            <person name="Cao X."/>
            <person name="Nesbo C.L."/>
            <person name="Tang S."/>
            <person name="Morson N."/>
            <person name="Patron J."/>
            <person name="Lomheim L."/>
            <person name="Wishart D.S."/>
            <person name="Edwards E.A."/>
        </authorList>
    </citation>
    <scope>NUCLEOTIDE SEQUENCE [LARGE SCALE GENOMIC DNA]</scope>
    <source>
        <strain evidence="3 4">12DCA</strain>
    </source>
</reference>
<evidence type="ECO:0000259" key="2">
    <source>
        <dbReference type="Pfam" id="PF05239"/>
    </source>
</evidence>
<sequence>MLPSKKILSLPIISLKEGQQIGLVRNIVIDPKAKAVAALMVDPKGFFKEQRIIPYNRVVSIGENVITVSTENQAEKATNLPDILELLKEKTAIIGTKVITASGKTLGIIEEFYIDTENGMISSLDISGGKIEGLFKGKASLKADDILTIGSDVVVVVKDCEERLELFTKGINDNVKSMIQVASQKASRKSQDLNRFWKKNKDAETSEDFPDDTDKPIQPVSAEISTSVTDNFCEGQDEEATTNADKGPKDGLI</sequence>
<dbReference type="Proteomes" id="UP000430508">
    <property type="component" value="Chromosome"/>
</dbReference>
<evidence type="ECO:0000313" key="4">
    <source>
        <dbReference type="Proteomes" id="UP000430508"/>
    </source>
</evidence>
<proteinExistence type="predicted"/>
<dbReference type="Gene3D" id="2.30.30.240">
    <property type="entry name" value="PRC-barrel domain"/>
    <property type="match status" value="2"/>
</dbReference>
<dbReference type="SUPFAM" id="SSF50346">
    <property type="entry name" value="PRC-barrel domain"/>
    <property type="match status" value="2"/>
</dbReference>
<dbReference type="RefSeq" id="WP_025204968.1">
    <property type="nucleotide sequence ID" value="NZ_CP046996.1"/>
</dbReference>
<gene>
    <name evidence="3" type="ORF">GQ588_01155</name>
</gene>
<dbReference type="PANTHER" id="PTHR36740">
    <property type="entry name" value="PRC DOMAIN-CONTAINING PROTEIN"/>
    <property type="match status" value="1"/>
</dbReference>
<name>A0A857DET9_9FIRM</name>
<evidence type="ECO:0000256" key="1">
    <source>
        <dbReference type="SAM" id="MobiDB-lite"/>
    </source>
</evidence>
<accession>A0A857DET9</accession>
<protein>
    <submittedName>
        <fullName evidence="3">Photosystem reaction center subunit H</fullName>
    </submittedName>
</protein>
<evidence type="ECO:0000313" key="3">
    <source>
        <dbReference type="EMBL" id="QGZ99376.1"/>
    </source>
</evidence>
<dbReference type="InterPro" id="IPR011033">
    <property type="entry name" value="PRC_barrel-like_sf"/>
</dbReference>
<organism evidence="3 4">
    <name type="scientific">Dehalobacter restrictus</name>
    <dbReference type="NCBI Taxonomy" id="55583"/>
    <lineage>
        <taxon>Bacteria</taxon>
        <taxon>Bacillati</taxon>
        <taxon>Bacillota</taxon>
        <taxon>Clostridia</taxon>
        <taxon>Eubacteriales</taxon>
        <taxon>Desulfitobacteriaceae</taxon>
        <taxon>Dehalobacter</taxon>
    </lineage>
</organism>
<feature type="region of interest" description="Disordered" evidence="1">
    <location>
        <begin position="200"/>
        <end position="253"/>
    </location>
</feature>
<dbReference type="PANTHER" id="PTHR36740:SF1">
    <property type="entry name" value="PRC-BARREL DOMAIN-CONTAINING PROTEIN"/>
    <property type="match status" value="1"/>
</dbReference>
<dbReference type="Pfam" id="PF05239">
    <property type="entry name" value="PRC"/>
    <property type="match status" value="2"/>
</dbReference>
<dbReference type="EMBL" id="CP046996">
    <property type="protein sequence ID" value="QGZ99376.1"/>
    <property type="molecule type" value="Genomic_DNA"/>
</dbReference>
<dbReference type="InterPro" id="IPR027275">
    <property type="entry name" value="PRC-brl_dom"/>
</dbReference>
<feature type="domain" description="PRC-barrel" evidence="2">
    <location>
        <begin position="92"/>
        <end position="138"/>
    </location>
</feature>
<dbReference type="AlphaFoldDB" id="A0A857DET9"/>